<proteinExistence type="predicted"/>
<sequence length="45" mass="5471">MVSSLLTMTKKMMVIKMQLSMYMWLLNCFEEKLHKSKIQRKAFQD</sequence>
<protein>
    <submittedName>
        <fullName evidence="1">Uncharacterized protein</fullName>
    </submittedName>
</protein>
<dbReference type="EMBL" id="GGEC01054749">
    <property type="protein sequence ID" value="MBX35233.1"/>
    <property type="molecule type" value="Transcribed_RNA"/>
</dbReference>
<evidence type="ECO:0000313" key="1">
    <source>
        <dbReference type="EMBL" id="MBX35233.1"/>
    </source>
</evidence>
<dbReference type="AlphaFoldDB" id="A0A2P2MYD9"/>
<reference evidence="1" key="1">
    <citation type="submission" date="2018-02" db="EMBL/GenBank/DDBJ databases">
        <title>Rhizophora mucronata_Transcriptome.</title>
        <authorList>
            <person name="Meera S.P."/>
            <person name="Sreeshan A."/>
            <person name="Augustine A."/>
        </authorList>
    </citation>
    <scope>NUCLEOTIDE SEQUENCE</scope>
    <source>
        <tissue evidence="1">Leaf</tissue>
    </source>
</reference>
<accession>A0A2P2MYD9</accession>
<organism evidence="1">
    <name type="scientific">Rhizophora mucronata</name>
    <name type="common">Asiatic mangrove</name>
    <dbReference type="NCBI Taxonomy" id="61149"/>
    <lineage>
        <taxon>Eukaryota</taxon>
        <taxon>Viridiplantae</taxon>
        <taxon>Streptophyta</taxon>
        <taxon>Embryophyta</taxon>
        <taxon>Tracheophyta</taxon>
        <taxon>Spermatophyta</taxon>
        <taxon>Magnoliopsida</taxon>
        <taxon>eudicotyledons</taxon>
        <taxon>Gunneridae</taxon>
        <taxon>Pentapetalae</taxon>
        <taxon>rosids</taxon>
        <taxon>fabids</taxon>
        <taxon>Malpighiales</taxon>
        <taxon>Rhizophoraceae</taxon>
        <taxon>Rhizophora</taxon>
    </lineage>
</organism>
<name>A0A2P2MYD9_RHIMU</name>